<protein>
    <submittedName>
        <fullName evidence="1">Uncharacterized protein</fullName>
    </submittedName>
</protein>
<accession>A0A5J4PP10</accession>
<proteinExistence type="predicted"/>
<feature type="non-terminal residue" evidence="1">
    <location>
        <position position="1"/>
    </location>
</feature>
<organism evidence="1">
    <name type="scientific">termite gut metagenome</name>
    <dbReference type="NCBI Taxonomy" id="433724"/>
    <lineage>
        <taxon>unclassified sequences</taxon>
        <taxon>metagenomes</taxon>
        <taxon>organismal metagenomes</taxon>
    </lineage>
</organism>
<name>A0A5J4PP10_9ZZZZ</name>
<dbReference type="EMBL" id="SNRY01007478">
    <property type="protein sequence ID" value="KAA6310334.1"/>
    <property type="molecule type" value="Genomic_DNA"/>
</dbReference>
<gene>
    <name evidence="1" type="ORF">EZS27_038345</name>
</gene>
<reference evidence="1" key="1">
    <citation type="submission" date="2019-03" db="EMBL/GenBank/DDBJ databases">
        <title>Single cell metagenomics reveals metabolic interactions within the superorganism composed of flagellate Streblomastix strix and complex community of Bacteroidetes bacteria on its surface.</title>
        <authorList>
            <person name="Treitli S.C."/>
            <person name="Kolisko M."/>
            <person name="Husnik F."/>
            <person name="Keeling P."/>
            <person name="Hampl V."/>
        </authorList>
    </citation>
    <scope>NUCLEOTIDE SEQUENCE</scope>
    <source>
        <strain evidence="1">STM</strain>
    </source>
</reference>
<sequence>GSKFYPLTVIYHPHTDGDILSNGLAFLFSAFKGKNDVSFDVH</sequence>
<evidence type="ECO:0000313" key="1">
    <source>
        <dbReference type="EMBL" id="KAA6310334.1"/>
    </source>
</evidence>
<dbReference type="AlphaFoldDB" id="A0A5J4PP10"/>
<comment type="caution">
    <text evidence="1">The sequence shown here is derived from an EMBL/GenBank/DDBJ whole genome shotgun (WGS) entry which is preliminary data.</text>
</comment>